<feature type="domain" description="Protein kinase" evidence="4">
    <location>
        <begin position="10"/>
        <end position="351"/>
    </location>
</feature>
<dbReference type="SMART" id="SM00504">
    <property type="entry name" value="Ubox"/>
    <property type="match status" value="1"/>
</dbReference>
<evidence type="ECO:0000259" key="4">
    <source>
        <dbReference type="PROSITE" id="PS50011"/>
    </source>
</evidence>
<evidence type="ECO:0000313" key="6">
    <source>
        <dbReference type="EMBL" id="CAF1528988.1"/>
    </source>
</evidence>
<dbReference type="Pfam" id="PF09325">
    <property type="entry name" value="Vps5"/>
    <property type="match status" value="1"/>
</dbReference>
<dbReference type="InterPro" id="IPR011009">
    <property type="entry name" value="Kinase-like_dom_sf"/>
</dbReference>
<dbReference type="GO" id="GO:0004842">
    <property type="term" value="F:ubiquitin-protein transferase activity"/>
    <property type="evidence" value="ECO:0007669"/>
    <property type="project" value="InterPro"/>
</dbReference>
<dbReference type="InterPro" id="IPR001683">
    <property type="entry name" value="PX_dom"/>
</dbReference>
<keyword evidence="8" id="KW-1185">Reference proteome</keyword>
<dbReference type="GO" id="GO:0005524">
    <property type="term" value="F:ATP binding"/>
    <property type="evidence" value="ECO:0007669"/>
    <property type="project" value="UniProtKB-KW"/>
</dbReference>
<evidence type="ECO:0000256" key="2">
    <source>
        <dbReference type="ARBA" id="ARBA00022741"/>
    </source>
</evidence>
<dbReference type="PROSITE" id="PS51698">
    <property type="entry name" value="U_BOX"/>
    <property type="match status" value="1"/>
</dbReference>
<evidence type="ECO:0000313" key="8">
    <source>
        <dbReference type="Proteomes" id="UP000663832"/>
    </source>
</evidence>
<name>A0A816EQ30_9BILA</name>
<dbReference type="Pfam" id="PF04564">
    <property type="entry name" value="U-box"/>
    <property type="match status" value="1"/>
</dbReference>
<dbReference type="InterPro" id="IPR003613">
    <property type="entry name" value="Ubox_domain"/>
</dbReference>
<accession>A0A816EQ30</accession>
<dbReference type="SUPFAM" id="SSF56112">
    <property type="entry name" value="Protein kinase-like (PK-like)"/>
    <property type="match status" value="1"/>
</dbReference>
<comment type="similarity">
    <text evidence="1">Belongs to the sorting nexin family.</text>
</comment>
<organism evidence="7 8">
    <name type="scientific">Adineta steineri</name>
    <dbReference type="NCBI Taxonomy" id="433720"/>
    <lineage>
        <taxon>Eukaryota</taxon>
        <taxon>Metazoa</taxon>
        <taxon>Spiralia</taxon>
        <taxon>Gnathifera</taxon>
        <taxon>Rotifera</taxon>
        <taxon>Eurotatoria</taxon>
        <taxon>Bdelloidea</taxon>
        <taxon>Adinetida</taxon>
        <taxon>Adinetidae</taxon>
        <taxon>Adineta</taxon>
    </lineage>
</organism>
<dbReference type="PROSITE" id="PS50011">
    <property type="entry name" value="PROTEIN_KINASE_DOM"/>
    <property type="match status" value="1"/>
</dbReference>
<feature type="domain" description="U-box" evidence="5">
    <location>
        <begin position="1"/>
        <end position="72"/>
    </location>
</feature>
<dbReference type="SUPFAM" id="SSF57850">
    <property type="entry name" value="RING/U-box"/>
    <property type="match status" value="1"/>
</dbReference>
<dbReference type="SUPFAM" id="SSF64268">
    <property type="entry name" value="PX domain"/>
    <property type="match status" value="1"/>
</dbReference>
<dbReference type="InterPro" id="IPR050198">
    <property type="entry name" value="Non-receptor_tyrosine_kinases"/>
</dbReference>
<dbReference type="EMBL" id="CAJNOM010004135">
    <property type="protein sequence ID" value="CAF1652892.1"/>
    <property type="molecule type" value="Genomic_DNA"/>
</dbReference>
<dbReference type="Gene3D" id="3.30.40.10">
    <property type="entry name" value="Zinc/RING finger domain, C3HC4 (zinc finger)"/>
    <property type="match status" value="1"/>
</dbReference>
<evidence type="ECO:0000259" key="5">
    <source>
        <dbReference type="PROSITE" id="PS51698"/>
    </source>
</evidence>
<dbReference type="InterPro" id="IPR027267">
    <property type="entry name" value="AH/BAR_dom_sf"/>
</dbReference>
<dbReference type="PRINTS" id="PR00109">
    <property type="entry name" value="TYRKINASE"/>
</dbReference>
<keyword evidence="2" id="KW-0547">Nucleotide-binding</keyword>
<dbReference type="PANTHER" id="PTHR24418">
    <property type="entry name" value="TYROSINE-PROTEIN KINASE"/>
    <property type="match status" value="1"/>
</dbReference>
<dbReference type="InterPro" id="IPR013083">
    <property type="entry name" value="Znf_RING/FYVE/PHD"/>
</dbReference>
<dbReference type="OrthoDB" id="535509at2759"/>
<sequence length="696" mass="80418">MDSLNCPLTCDIFSDPVIGQDGHTYERKDITAWLQQHGTSPITREPMDIKSLRPNHIVRKMIEEFSAVSKKKDYQFRLDVDVRKTDSRPWFQTSETSIYKAEWVTRQGPPIVIIKIDGAKTNHEAIFYVQLSCHQHIIRTFGLVDSDPNCVMLVQEYAERGDLVELLRKNTFKPSRNVLVEIFIQIIDAMICLVDNKTVHGDLMCRNVLVFRCNSTVPDENLVKLTGFGLTKGSDIFSATTSSLQTTVIIPVRYAAPEILRTNGDLRFYSEKSDLYSMAVLMWEACSYGTLPFSSLINNNDIIHCKLRGDHLPRPKICDEDLWLTIVQCWRLEPEERPTFKELRRAVMRLVHKSDSTASNSVLEAAKMFSNEQMSSDNFGLLEEKIPCEYCDELINFDEYIIHTQVCGNQENQQVTNDVSMHGALILKHLTKGIIVPALPENDSNIVPSNSIERRRAQLERYLNRLVRNKSLICDPCFLLFFEQFEGLPKTANNLWRSLLTASTTKAQEGDWFDEKYQREESNAASKAFACTLNHLAVCEEYTLLSSAFIELATVQEQLEQVNSDRTEQEFLLMNELLNEYLLHLDMVKYAFNERAKVHKRWLTTVDTFQKKQLKTGPQFEMEMLDLEKKITDDMQDYQQISMTLKQELEIFDQNRIEEFKNNIDAYIAQTLIQQEKVLNIWEAYLPIANNIDVTD</sequence>
<dbReference type="Pfam" id="PF00787">
    <property type="entry name" value="PX"/>
    <property type="match status" value="1"/>
</dbReference>
<evidence type="ECO:0000256" key="3">
    <source>
        <dbReference type="ARBA" id="ARBA00022840"/>
    </source>
</evidence>
<reference evidence="7" key="1">
    <citation type="submission" date="2021-02" db="EMBL/GenBank/DDBJ databases">
        <authorList>
            <person name="Nowell W R."/>
        </authorList>
    </citation>
    <scope>NUCLEOTIDE SEQUENCE</scope>
</reference>
<dbReference type="InterPro" id="IPR001245">
    <property type="entry name" value="Ser-Thr/Tyr_kinase_cat_dom"/>
</dbReference>
<dbReference type="CDD" id="cd16655">
    <property type="entry name" value="RING-Ubox_WDSUB1-like"/>
    <property type="match status" value="1"/>
</dbReference>
<dbReference type="GO" id="GO:0035091">
    <property type="term" value="F:phosphatidylinositol binding"/>
    <property type="evidence" value="ECO:0007669"/>
    <property type="project" value="InterPro"/>
</dbReference>
<dbReference type="EMBL" id="CAJNOI010003771">
    <property type="protein sequence ID" value="CAF1528988.1"/>
    <property type="molecule type" value="Genomic_DNA"/>
</dbReference>
<proteinExistence type="inferred from homology"/>
<evidence type="ECO:0000256" key="1">
    <source>
        <dbReference type="ARBA" id="ARBA00010883"/>
    </source>
</evidence>
<keyword evidence="3" id="KW-0067">ATP-binding</keyword>
<evidence type="ECO:0000313" key="7">
    <source>
        <dbReference type="EMBL" id="CAF1652892.1"/>
    </source>
</evidence>
<dbReference type="GO" id="GO:0004672">
    <property type="term" value="F:protein kinase activity"/>
    <property type="evidence" value="ECO:0007669"/>
    <property type="project" value="InterPro"/>
</dbReference>
<gene>
    <name evidence="6" type="ORF">BJG266_LOCUS44772</name>
    <name evidence="7" type="ORF">QVE165_LOCUS61738</name>
</gene>
<protein>
    <submittedName>
        <fullName evidence="7">Uncharacterized protein</fullName>
    </submittedName>
</protein>
<dbReference type="Gene3D" id="1.10.510.10">
    <property type="entry name" value="Transferase(Phosphotransferase) domain 1"/>
    <property type="match status" value="1"/>
</dbReference>
<dbReference type="Proteomes" id="UP000663877">
    <property type="component" value="Unassembled WGS sequence"/>
</dbReference>
<dbReference type="InterPro" id="IPR015404">
    <property type="entry name" value="Vps5_C"/>
</dbReference>
<dbReference type="Proteomes" id="UP000663832">
    <property type="component" value="Unassembled WGS sequence"/>
</dbReference>
<dbReference type="AlphaFoldDB" id="A0A816EQ30"/>
<comment type="caution">
    <text evidence="7">The sequence shown here is derived from an EMBL/GenBank/DDBJ whole genome shotgun (WGS) entry which is preliminary data.</text>
</comment>
<dbReference type="Gene3D" id="1.20.1270.60">
    <property type="entry name" value="Arfaptin homology (AH) domain/BAR domain"/>
    <property type="match status" value="1"/>
</dbReference>
<dbReference type="InterPro" id="IPR000719">
    <property type="entry name" value="Prot_kinase_dom"/>
</dbReference>
<dbReference type="Pfam" id="PF07714">
    <property type="entry name" value="PK_Tyr_Ser-Thr"/>
    <property type="match status" value="1"/>
</dbReference>
<dbReference type="InterPro" id="IPR036871">
    <property type="entry name" value="PX_dom_sf"/>
</dbReference>
<dbReference type="GO" id="GO:0016567">
    <property type="term" value="P:protein ubiquitination"/>
    <property type="evidence" value="ECO:0007669"/>
    <property type="project" value="InterPro"/>
</dbReference>